<dbReference type="GO" id="GO:0006355">
    <property type="term" value="P:regulation of DNA-templated transcription"/>
    <property type="evidence" value="ECO:0007669"/>
    <property type="project" value="InterPro"/>
</dbReference>
<dbReference type="AlphaFoldDB" id="A0A4V2FX85"/>
<feature type="region of interest" description="Disordered" evidence="1">
    <location>
        <begin position="1"/>
        <end position="48"/>
    </location>
</feature>
<keyword evidence="4" id="KW-1185">Reference proteome</keyword>
<reference evidence="3 4" key="1">
    <citation type="journal article" date="2015" name="Stand. Genomic Sci.">
        <title>Genomic Encyclopedia of Bacterial and Archaeal Type Strains, Phase III: the genomes of soil and plant-associated and newly described type strains.</title>
        <authorList>
            <person name="Whitman W.B."/>
            <person name="Woyke T."/>
            <person name="Klenk H.P."/>
            <person name="Zhou Y."/>
            <person name="Lilburn T.G."/>
            <person name="Beck B.J."/>
            <person name="De Vos P."/>
            <person name="Vandamme P."/>
            <person name="Eisen J.A."/>
            <person name="Garrity G."/>
            <person name="Hugenholtz P."/>
            <person name="Kyrpides N.C."/>
        </authorList>
    </citation>
    <scope>NUCLEOTIDE SEQUENCE [LARGE SCALE GENOMIC DNA]</scope>
    <source>
        <strain evidence="3 4">VKM Ac-2540</strain>
    </source>
</reference>
<protein>
    <submittedName>
        <fullName evidence="3">UTRA domain-containing protein</fullName>
    </submittedName>
</protein>
<evidence type="ECO:0000313" key="3">
    <source>
        <dbReference type="EMBL" id="RZU12706.1"/>
    </source>
</evidence>
<feature type="domain" description="UbiC transcription regulator-associated" evidence="2">
    <location>
        <begin position="76"/>
        <end position="169"/>
    </location>
</feature>
<feature type="non-terminal residue" evidence="3">
    <location>
        <position position="1"/>
    </location>
</feature>
<proteinExistence type="predicted"/>
<dbReference type="EMBL" id="SHKR01000014">
    <property type="protein sequence ID" value="RZU12706.1"/>
    <property type="molecule type" value="Genomic_DNA"/>
</dbReference>
<dbReference type="InterPro" id="IPR028978">
    <property type="entry name" value="Chorismate_lyase_/UTRA_dom_sf"/>
</dbReference>
<evidence type="ECO:0000256" key="1">
    <source>
        <dbReference type="SAM" id="MobiDB-lite"/>
    </source>
</evidence>
<feature type="compositionally biased region" description="Basic residues" evidence="1">
    <location>
        <begin position="1"/>
        <end position="10"/>
    </location>
</feature>
<accession>A0A4V2FX85</accession>
<dbReference type="InterPro" id="IPR011663">
    <property type="entry name" value="UTRA"/>
</dbReference>
<organism evidence="3 4">
    <name type="scientific">Kribbella rubisoli</name>
    <dbReference type="NCBI Taxonomy" id="3075929"/>
    <lineage>
        <taxon>Bacteria</taxon>
        <taxon>Bacillati</taxon>
        <taxon>Actinomycetota</taxon>
        <taxon>Actinomycetes</taxon>
        <taxon>Propionibacteriales</taxon>
        <taxon>Kribbellaceae</taxon>
        <taxon>Kribbella</taxon>
    </lineage>
</organism>
<comment type="caution">
    <text evidence="3">The sequence shown here is derived from an EMBL/GenBank/DDBJ whole genome shotgun (WGS) entry which is preliminary data.</text>
</comment>
<dbReference type="SUPFAM" id="SSF64288">
    <property type="entry name" value="Chorismate lyase-like"/>
    <property type="match status" value="1"/>
</dbReference>
<dbReference type="OrthoDB" id="4532751at2"/>
<dbReference type="Proteomes" id="UP000292027">
    <property type="component" value="Unassembled WGS sequence"/>
</dbReference>
<dbReference type="Pfam" id="PF07702">
    <property type="entry name" value="UTRA"/>
    <property type="match status" value="1"/>
</dbReference>
<gene>
    <name evidence="3" type="ORF">EV645_5979</name>
</gene>
<evidence type="ECO:0000313" key="4">
    <source>
        <dbReference type="Proteomes" id="UP000292027"/>
    </source>
</evidence>
<evidence type="ECO:0000259" key="2">
    <source>
        <dbReference type="Pfam" id="PF07702"/>
    </source>
</evidence>
<dbReference type="GO" id="GO:0003677">
    <property type="term" value="F:DNA binding"/>
    <property type="evidence" value="ECO:0007669"/>
    <property type="project" value="InterPro"/>
</dbReference>
<dbReference type="Gene3D" id="3.40.1410.10">
    <property type="entry name" value="Chorismate lyase-like"/>
    <property type="match status" value="1"/>
</dbReference>
<name>A0A4V2FX85_9ACTN</name>
<sequence>SPVLHCHHPSQGHAGVHFQPSLEGQSSPAVDSTTPSESESARQPLHRPANVLALRGGSIGGGKSRSRASRAAASLLSKAIAHRLEIQQGDPVMRTSYRFIADGEPVLLATSFEPLALTRGTPIENLEGGSTPRGVPRMDTIGVHITHVGEDVTGRAARPCEAETLVVPSDCRFWSLSAPTTSVTIRWETADIVVWSERYVLSYRLPIPGRGLSPDGSSR</sequence>
<feature type="compositionally biased region" description="Polar residues" evidence="1">
    <location>
        <begin position="22"/>
        <end position="38"/>
    </location>
</feature>